<proteinExistence type="inferred from homology"/>
<dbReference type="EMBL" id="JAVRJZ010000015">
    <property type="protein sequence ID" value="KAK2712687.1"/>
    <property type="molecule type" value="Genomic_DNA"/>
</dbReference>
<reference evidence="11" key="1">
    <citation type="submission" date="2023-07" db="EMBL/GenBank/DDBJ databases">
        <title>Chromosome-level genome assembly of Artemia franciscana.</title>
        <authorList>
            <person name="Jo E."/>
        </authorList>
    </citation>
    <scope>NUCLEOTIDE SEQUENCE</scope>
    <source>
        <tissue evidence="11">Whole body</tissue>
    </source>
</reference>
<dbReference type="GO" id="GO:0000139">
    <property type="term" value="C:Golgi membrane"/>
    <property type="evidence" value="ECO:0007669"/>
    <property type="project" value="UniProtKB-SubCell"/>
</dbReference>
<comment type="caution">
    <text evidence="11">The sequence shown here is derived from an EMBL/GenBank/DDBJ whole genome shotgun (WGS) entry which is preliminary data.</text>
</comment>
<organism evidence="11 12">
    <name type="scientific">Artemia franciscana</name>
    <name type="common">Brine shrimp</name>
    <name type="synonym">Artemia sanfranciscana</name>
    <dbReference type="NCBI Taxonomy" id="6661"/>
    <lineage>
        <taxon>Eukaryota</taxon>
        <taxon>Metazoa</taxon>
        <taxon>Ecdysozoa</taxon>
        <taxon>Arthropoda</taxon>
        <taxon>Crustacea</taxon>
        <taxon>Branchiopoda</taxon>
        <taxon>Anostraca</taxon>
        <taxon>Artemiidae</taxon>
        <taxon>Artemia</taxon>
    </lineage>
</organism>
<sequence length="374" mass="43667">MNHIAKKATVTAIGLLLGTYMYAMVIGNAANSTIVSSPDYEALKVETRSKKENFAENESQKEEEITTLEKGLTESDSLDEDELSAEEESTVEADYEEEEQEEEDEETDSERIERVCQKYKSSLVEEPSKLSYHHFHVDNRNKLLYCFIPKTASSLWKAINAILNGKTSETNASKINNYTAHFVIQPELLHHYPAKTQETLLESYYKFTVVRHPFYRLVSGYRDKLNPGKKWFKKTYGTKIIRKYRPKATVKEIRSGTPTFSEFVDYLTDPKTVAVPKRVDDHWTQYHRLCHPCNVKFNYILRFESLKEDTDHLLSSRNLSDLVTYKYIAPATNAKKVNRYIRQLKIEKLLQLYKVFEIDFELFGYDFDIKEYLT</sequence>
<dbReference type="EC" id="2.8.2.-" evidence="9"/>
<dbReference type="PANTHER" id="PTHR12137">
    <property type="entry name" value="CARBOHYDRATE SULFOTRANSFERASE"/>
    <property type="match status" value="1"/>
</dbReference>
<comment type="similarity">
    <text evidence="2 9">Belongs to the sulfotransferase 2 family.</text>
</comment>
<accession>A0AA88HYY6</accession>
<dbReference type="Proteomes" id="UP001187531">
    <property type="component" value="Unassembled WGS sequence"/>
</dbReference>
<evidence type="ECO:0000256" key="6">
    <source>
        <dbReference type="ARBA" id="ARBA00023034"/>
    </source>
</evidence>
<keyword evidence="8 9" id="KW-0325">Glycoprotein</keyword>
<evidence type="ECO:0000256" key="4">
    <source>
        <dbReference type="ARBA" id="ARBA00022692"/>
    </source>
</evidence>
<feature type="compositionally biased region" description="Acidic residues" evidence="10">
    <location>
        <begin position="76"/>
        <end position="108"/>
    </location>
</feature>
<keyword evidence="12" id="KW-1185">Reference proteome</keyword>
<evidence type="ECO:0000256" key="7">
    <source>
        <dbReference type="ARBA" id="ARBA00023136"/>
    </source>
</evidence>
<name>A0AA88HYY6_ARTSF</name>
<comment type="subcellular location">
    <subcellularLocation>
        <location evidence="1 9">Golgi apparatus membrane</location>
        <topology evidence="1 9">Single-pass type II membrane protein</topology>
    </subcellularLocation>
</comment>
<feature type="region of interest" description="Disordered" evidence="10">
    <location>
        <begin position="51"/>
        <end position="112"/>
    </location>
</feature>
<evidence type="ECO:0000313" key="12">
    <source>
        <dbReference type="Proteomes" id="UP001187531"/>
    </source>
</evidence>
<dbReference type="AlphaFoldDB" id="A0AA88HYY6"/>
<evidence type="ECO:0000256" key="9">
    <source>
        <dbReference type="RuleBase" id="RU364020"/>
    </source>
</evidence>
<evidence type="ECO:0000256" key="1">
    <source>
        <dbReference type="ARBA" id="ARBA00004323"/>
    </source>
</evidence>
<dbReference type="InterPro" id="IPR018011">
    <property type="entry name" value="Carb_sulfotrans_8-10"/>
</dbReference>
<keyword evidence="7" id="KW-0472">Membrane</keyword>
<dbReference type="Pfam" id="PF03567">
    <property type="entry name" value="Sulfotransfer_2"/>
    <property type="match status" value="1"/>
</dbReference>
<gene>
    <name evidence="11" type="ORF">QYM36_011390</name>
</gene>
<keyword evidence="3 9" id="KW-0808">Transferase</keyword>
<keyword evidence="9" id="KW-0119">Carbohydrate metabolism</keyword>
<evidence type="ECO:0000313" key="11">
    <source>
        <dbReference type="EMBL" id="KAK2712687.1"/>
    </source>
</evidence>
<dbReference type="InterPro" id="IPR005331">
    <property type="entry name" value="Sulfotransferase"/>
</dbReference>
<keyword evidence="6 9" id="KW-0333">Golgi apparatus</keyword>
<keyword evidence="5" id="KW-1133">Transmembrane helix</keyword>
<dbReference type="PANTHER" id="PTHR12137:SF54">
    <property type="entry name" value="CARBOHYDRATE SULFOTRANSFERASE"/>
    <property type="match status" value="1"/>
</dbReference>
<dbReference type="InterPro" id="IPR027417">
    <property type="entry name" value="P-loop_NTPase"/>
</dbReference>
<dbReference type="GO" id="GO:0008146">
    <property type="term" value="F:sulfotransferase activity"/>
    <property type="evidence" value="ECO:0007669"/>
    <property type="project" value="InterPro"/>
</dbReference>
<dbReference type="GO" id="GO:0016051">
    <property type="term" value="P:carbohydrate biosynthetic process"/>
    <property type="evidence" value="ECO:0007669"/>
    <property type="project" value="InterPro"/>
</dbReference>
<dbReference type="SUPFAM" id="SSF52540">
    <property type="entry name" value="P-loop containing nucleoside triphosphate hydrolases"/>
    <property type="match status" value="1"/>
</dbReference>
<evidence type="ECO:0000256" key="2">
    <source>
        <dbReference type="ARBA" id="ARBA00006339"/>
    </source>
</evidence>
<feature type="compositionally biased region" description="Basic and acidic residues" evidence="10">
    <location>
        <begin position="51"/>
        <end position="64"/>
    </location>
</feature>
<evidence type="ECO:0000256" key="8">
    <source>
        <dbReference type="ARBA" id="ARBA00023180"/>
    </source>
</evidence>
<evidence type="ECO:0000256" key="10">
    <source>
        <dbReference type="SAM" id="MobiDB-lite"/>
    </source>
</evidence>
<evidence type="ECO:0000256" key="5">
    <source>
        <dbReference type="ARBA" id="ARBA00022989"/>
    </source>
</evidence>
<keyword evidence="4" id="KW-0812">Transmembrane</keyword>
<evidence type="ECO:0000256" key="3">
    <source>
        <dbReference type="ARBA" id="ARBA00022679"/>
    </source>
</evidence>
<protein>
    <recommendedName>
        <fullName evidence="9">Carbohydrate sulfotransferase</fullName>
        <ecNumber evidence="9">2.8.2.-</ecNumber>
    </recommendedName>
</protein>
<keyword evidence="9" id="KW-0735">Signal-anchor</keyword>